<keyword evidence="2 5" id="KW-0378">Hydrolase</keyword>
<protein>
    <submittedName>
        <fullName evidence="5">Polysaccharide deacetylase family protein</fullName>
        <ecNumber evidence="5">3.-.-.-</ecNumber>
    </submittedName>
</protein>
<evidence type="ECO:0000259" key="4">
    <source>
        <dbReference type="PROSITE" id="PS51677"/>
    </source>
</evidence>
<dbReference type="PANTHER" id="PTHR10587:SF133">
    <property type="entry name" value="CHITIN DEACETYLASE 1-RELATED"/>
    <property type="match status" value="1"/>
</dbReference>
<sequence length="399" mass="45646">MSVYLVKLVELISINIESDQSFLHIKLTTEKDVELFWKIDDFTAENLKALTMLGEHHKYRLSFYSSWDSTKNQYISYLTRTFLDQSEKIYFACSEAYVKGLKAIKTDEVNSQILIPPITNSLPIEPKKKKHKKSLQSFAWVCLVFMSVLTIALVANSLLSMAEMNENSKELKKNKTQEIEIPIASLKGKTDSFQKTSIPEQESVIPLVELSENVNFRIQEGNVALTFDDGPSKFTKEITDILKEHDVGGTFFFIGKNVEKHHDSIQYVKSNGYSIGSHSMHHHNFTNLSVEQQEYELLHTNKLIENITQEKITLFRPPYGSKNEITIELMDKTNTKMVLWNADTEDWKSQNANEIVNYVVNSKTSGSIILLHESQAVTEALPRIIEHLKNQGLHIVSLN</sequence>
<evidence type="ECO:0000256" key="3">
    <source>
        <dbReference type="SAM" id="Phobius"/>
    </source>
</evidence>
<dbReference type="PANTHER" id="PTHR10587">
    <property type="entry name" value="GLYCOSYL TRANSFERASE-RELATED"/>
    <property type="match status" value="1"/>
</dbReference>
<reference evidence="5 6" key="1">
    <citation type="submission" date="2024-01" db="EMBL/GenBank/DDBJ databases">
        <title>Seven novel Bacillus-like species.</title>
        <authorList>
            <person name="Liu G."/>
        </authorList>
    </citation>
    <scope>NUCLEOTIDE SEQUENCE [LARGE SCALE GENOMIC DNA]</scope>
    <source>
        <strain evidence="5 6">FJAT-51614</strain>
    </source>
</reference>
<dbReference type="InterPro" id="IPR050248">
    <property type="entry name" value="Polysacc_deacetylase_ArnD"/>
</dbReference>
<proteinExistence type="predicted"/>
<dbReference type="InterPro" id="IPR011330">
    <property type="entry name" value="Glyco_hydro/deAcase_b/a-brl"/>
</dbReference>
<keyword evidence="3" id="KW-0812">Transmembrane</keyword>
<name>A0ABU8FC39_9BACI</name>
<evidence type="ECO:0000313" key="6">
    <source>
        <dbReference type="Proteomes" id="UP001364890"/>
    </source>
</evidence>
<dbReference type="Proteomes" id="UP001364890">
    <property type="component" value="Unassembled WGS sequence"/>
</dbReference>
<gene>
    <name evidence="5" type="ORF">WAX74_19800</name>
</gene>
<keyword evidence="1" id="KW-0479">Metal-binding</keyword>
<organism evidence="5 6">
    <name type="scientific">Psychrobacillus mangrovi</name>
    <dbReference type="NCBI Taxonomy" id="3117745"/>
    <lineage>
        <taxon>Bacteria</taxon>
        <taxon>Bacillati</taxon>
        <taxon>Bacillota</taxon>
        <taxon>Bacilli</taxon>
        <taxon>Bacillales</taxon>
        <taxon>Bacillaceae</taxon>
        <taxon>Psychrobacillus</taxon>
    </lineage>
</organism>
<evidence type="ECO:0000313" key="5">
    <source>
        <dbReference type="EMBL" id="MEI4771850.1"/>
    </source>
</evidence>
<dbReference type="CDD" id="cd10917">
    <property type="entry name" value="CE4_NodB_like_6s_7s"/>
    <property type="match status" value="1"/>
</dbReference>
<keyword evidence="3" id="KW-0472">Membrane</keyword>
<comment type="caution">
    <text evidence="5">The sequence shown here is derived from an EMBL/GenBank/DDBJ whole genome shotgun (WGS) entry which is preliminary data.</text>
</comment>
<dbReference type="Pfam" id="PF01522">
    <property type="entry name" value="Polysacc_deac_1"/>
    <property type="match status" value="1"/>
</dbReference>
<keyword evidence="3" id="KW-1133">Transmembrane helix</keyword>
<evidence type="ECO:0000256" key="1">
    <source>
        <dbReference type="ARBA" id="ARBA00022723"/>
    </source>
</evidence>
<evidence type="ECO:0000256" key="2">
    <source>
        <dbReference type="ARBA" id="ARBA00022801"/>
    </source>
</evidence>
<dbReference type="Gene3D" id="3.20.20.370">
    <property type="entry name" value="Glycoside hydrolase/deacetylase"/>
    <property type="match status" value="1"/>
</dbReference>
<feature type="transmembrane region" description="Helical" evidence="3">
    <location>
        <begin position="137"/>
        <end position="159"/>
    </location>
</feature>
<dbReference type="PROSITE" id="PS51677">
    <property type="entry name" value="NODB"/>
    <property type="match status" value="1"/>
</dbReference>
<dbReference type="EMBL" id="JBAWSY010000030">
    <property type="protein sequence ID" value="MEI4771850.1"/>
    <property type="molecule type" value="Genomic_DNA"/>
</dbReference>
<feature type="domain" description="NodB homology" evidence="4">
    <location>
        <begin position="221"/>
        <end position="396"/>
    </location>
</feature>
<dbReference type="EC" id="3.-.-.-" evidence="5"/>
<dbReference type="SUPFAM" id="SSF88713">
    <property type="entry name" value="Glycoside hydrolase/deacetylase"/>
    <property type="match status" value="1"/>
</dbReference>
<accession>A0ABU8FC39</accession>
<keyword evidence="6" id="KW-1185">Reference proteome</keyword>
<dbReference type="InterPro" id="IPR002509">
    <property type="entry name" value="NODB_dom"/>
</dbReference>
<dbReference type="GO" id="GO:0016787">
    <property type="term" value="F:hydrolase activity"/>
    <property type="evidence" value="ECO:0007669"/>
    <property type="project" value="UniProtKB-KW"/>
</dbReference>